<gene>
    <name evidence="2" type="ORF">IV203_011987</name>
</gene>
<dbReference type="GO" id="GO:0005634">
    <property type="term" value="C:nucleus"/>
    <property type="evidence" value="ECO:0007669"/>
    <property type="project" value="TreeGrafter"/>
</dbReference>
<dbReference type="InterPro" id="IPR052742">
    <property type="entry name" value="Mito_N-acetyltransferase"/>
</dbReference>
<comment type="caution">
    <text evidence="2">The sequence shown here is derived from an EMBL/GenBank/DDBJ whole genome shotgun (WGS) entry which is preliminary data.</text>
</comment>
<dbReference type="PANTHER" id="PTHR43138">
    <property type="entry name" value="ACETYLTRANSFERASE, GNAT FAMILY"/>
    <property type="match status" value="1"/>
</dbReference>
<organism evidence="2 3">
    <name type="scientific">Nitzschia inconspicua</name>
    <dbReference type="NCBI Taxonomy" id="303405"/>
    <lineage>
        <taxon>Eukaryota</taxon>
        <taxon>Sar</taxon>
        <taxon>Stramenopiles</taxon>
        <taxon>Ochrophyta</taxon>
        <taxon>Bacillariophyta</taxon>
        <taxon>Bacillariophyceae</taxon>
        <taxon>Bacillariophycidae</taxon>
        <taxon>Bacillariales</taxon>
        <taxon>Bacillariaceae</taxon>
        <taxon>Nitzschia</taxon>
    </lineage>
</organism>
<reference evidence="2" key="2">
    <citation type="submission" date="2021-04" db="EMBL/GenBank/DDBJ databases">
        <authorList>
            <person name="Podell S."/>
        </authorList>
    </citation>
    <scope>NUCLEOTIDE SEQUENCE</scope>
    <source>
        <strain evidence="2">Hildebrandi</strain>
    </source>
</reference>
<dbReference type="PANTHER" id="PTHR43138:SF1">
    <property type="entry name" value="N-ACETYLTRANSFERASE ACA1"/>
    <property type="match status" value="1"/>
</dbReference>
<proteinExistence type="predicted"/>
<evidence type="ECO:0000313" key="2">
    <source>
        <dbReference type="EMBL" id="KAG7349390.1"/>
    </source>
</evidence>
<feature type="domain" description="N-acetyltransferase" evidence="1">
    <location>
        <begin position="113"/>
        <end position="268"/>
    </location>
</feature>
<name>A0A9K3PJB9_9STRA</name>
<keyword evidence="3" id="KW-1185">Reference proteome</keyword>
<dbReference type="Proteomes" id="UP000693970">
    <property type="component" value="Unassembled WGS sequence"/>
</dbReference>
<dbReference type="Pfam" id="PF00583">
    <property type="entry name" value="Acetyltransf_1"/>
    <property type="match status" value="1"/>
</dbReference>
<dbReference type="AlphaFoldDB" id="A0A9K3PJB9"/>
<sequence length="304" mass="34135">MTIVPSFMKKIFHSRRIAVSSFGALASSFSAQSTSILMTDGFCLFRQSTRLMTKRHLKSFSNSHQQNLNFRSTRVFSVSAYSGVPSDGKTGTETLPLPLRAKLGKADGSHRLVEVDTFQSEEEVETGRRLMNEVIVEGKAWPFEPIFETNRDFQGYFLSHAAFVVRSLEKEESGAILGCFYIKPNFPGRCSHVANGGFIVDPQFRGNRVGTLMGACFKRWAKDLGYKGAYFNLVFASNQVSVKLWEKLGFDRVAVIPKCARLEGMPVDPQTCEPELDTAYGYHIDLDALPEDYDPMEEATFFRP</sequence>
<dbReference type="InterPro" id="IPR000182">
    <property type="entry name" value="GNAT_dom"/>
</dbReference>
<dbReference type="CDD" id="cd04301">
    <property type="entry name" value="NAT_SF"/>
    <property type="match status" value="1"/>
</dbReference>
<dbReference type="EMBL" id="JAGRRH010000019">
    <property type="protein sequence ID" value="KAG7349390.1"/>
    <property type="molecule type" value="Genomic_DNA"/>
</dbReference>
<dbReference type="OrthoDB" id="10264707at2759"/>
<reference evidence="2" key="1">
    <citation type="journal article" date="2021" name="Sci. Rep.">
        <title>Diploid genomic architecture of Nitzschia inconspicua, an elite biomass production diatom.</title>
        <authorList>
            <person name="Oliver A."/>
            <person name="Podell S."/>
            <person name="Pinowska A."/>
            <person name="Traller J.C."/>
            <person name="Smith S.R."/>
            <person name="McClure R."/>
            <person name="Beliaev A."/>
            <person name="Bohutskyi P."/>
            <person name="Hill E.A."/>
            <person name="Rabines A."/>
            <person name="Zheng H."/>
            <person name="Allen L.Z."/>
            <person name="Kuo A."/>
            <person name="Grigoriev I.V."/>
            <person name="Allen A.E."/>
            <person name="Hazlebeck D."/>
            <person name="Allen E.E."/>
        </authorList>
    </citation>
    <scope>NUCLEOTIDE SEQUENCE</scope>
    <source>
        <strain evidence="2">Hildebrandi</strain>
    </source>
</reference>
<dbReference type="PROSITE" id="PS51186">
    <property type="entry name" value="GNAT"/>
    <property type="match status" value="1"/>
</dbReference>
<accession>A0A9K3PJB9</accession>
<protein>
    <submittedName>
        <fullName evidence="2">Acyl-CoA N-acyltransferase</fullName>
    </submittedName>
</protein>
<evidence type="ECO:0000259" key="1">
    <source>
        <dbReference type="PROSITE" id="PS51186"/>
    </source>
</evidence>
<evidence type="ECO:0000313" key="3">
    <source>
        <dbReference type="Proteomes" id="UP000693970"/>
    </source>
</evidence>
<dbReference type="GO" id="GO:0016747">
    <property type="term" value="F:acyltransferase activity, transferring groups other than amino-acyl groups"/>
    <property type="evidence" value="ECO:0007669"/>
    <property type="project" value="InterPro"/>
</dbReference>